<organism evidence="2 3">
    <name type="scientific">Fusarium zealandicum</name>
    <dbReference type="NCBI Taxonomy" id="1053134"/>
    <lineage>
        <taxon>Eukaryota</taxon>
        <taxon>Fungi</taxon>
        <taxon>Dikarya</taxon>
        <taxon>Ascomycota</taxon>
        <taxon>Pezizomycotina</taxon>
        <taxon>Sordariomycetes</taxon>
        <taxon>Hypocreomycetidae</taxon>
        <taxon>Hypocreales</taxon>
        <taxon>Nectriaceae</taxon>
        <taxon>Fusarium</taxon>
        <taxon>Fusarium staphyleae species complex</taxon>
    </lineage>
</organism>
<protein>
    <submittedName>
        <fullName evidence="2">Uncharacterized protein</fullName>
    </submittedName>
</protein>
<name>A0A8H4US41_9HYPO</name>
<evidence type="ECO:0000313" key="3">
    <source>
        <dbReference type="Proteomes" id="UP000635477"/>
    </source>
</evidence>
<accession>A0A8H4US41</accession>
<keyword evidence="3" id="KW-1185">Reference proteome</keyword>
<dbReference type="AlphaFoldDB" id="A0A8H4US41"/>
<dbReference type="Proteomes" id="UP000635477">
    <property type="component" value="Unassembled WGS sequence"/>
</dbReference>
<comment type="caution">
    <text evidence="2">The sequence shown here is derived from an EMBL/GenBank/DDBJ whole genome shotgun (WGS) entry which is preliminary data.</text>
</comment>
<gene>
    <name evidence="2" type="ORF">FZEAL_1775</name>
</gene>
<dbReference type="EMBL" id="JABEYC010000103">
    <property type="protein sequence ID" value="KAF4982668.1"/>
    <property type="molecule type" value="Genomic_DNA"/>
</dbReference>
<feature type="region of interest" description="Disordered" evidence="1">
    <location>
        <begin position="16"/>
        <end position="37"/>
    </location>
</feature>
<evidence type="ECO:0000313" key="2">
    <source>
        <dbReference type="EMBL" id="KAF4982668.1"/>
    </source>
</evidence>
<evidence type="ECO:0000256" key="1">
    <source>
        <dbReference type="SAM" id="MobiDB-lite"/>
    </source>
</evidence>
<reference evidence="2" key="2">
    <citation type="submission" date="2020-05" db="EMBL/GenBank/DDBJ databases">
        <authorList>
            <person name="Kim H.-S."/>
            <person name="Proctor R.H."/>
            <person name="Brown D.W."/>
        </authorList>
    </citation>
    <scope>NUCLEOTIDE SEQUENCE</scope>
    <source>
        <strain evidence="2">NRRL 22465</strain>
    </source>
</reference>
<reference evidence="2" key="1">
    <citation type="journal article" date="2020" name="BMC Genomics">
        <title>Correction to: Identification and distribution of gene clusters required for synthesis of sphingolipid metabolism inhibitors in diverse species of the filamentous fungus Fusarium.</title>
        <authorList>
            <person name="Kim H.S."/>
            <person name="Lohmar J.M."/>
            <person name="Busman M."/>
            <person name="Brown D.W."/>
            <person name="Naumann T.A."/>
            <person name="Divon H.H."/>
            <person name="Lysoe E."/>
            <person name="Uhlig S."/>
            <person name="Proctor R.H."/>
        </authorList>
    </citation>
    <scope>NUCLEOTIDE SEQUENCE</scope>
    <source>
        <strain evidence="2">NRRL 22465</strain>
    </source>
</reference>
<proteinExistence type="predicted"/>
<sequence length="248" mass="27292">MKPAMLIRQRSLHRFTLSPRTGSHSARRPQSERPPLGLNWSYGLHPLEANSTEAYTAFDPVNGAGSQIYILLEAYARQHLSIPQIPQIPHRHVATSRFMRHRPAWVAQQDPGSRTQLRLASAGNHYAGLLHTLAVSPPRSEASTYLAQVSVSWPDHCCPLIGLAPGKGRRSAAAVQGFASRTVSSGGELLPWPFREPFTQYGVVRWVGLETRGQGTQRPHPFLARTPGHLHHCAGFVMVFAGRAAVVL</sequence>